<organism evidence="6 7">
    <name type="scientific">Plutella xylostella</name>
    <name type="common">Diamondback moth</name>
    <name type="synonym">Plutella maculipennis</name>
    <dbReference type="NCBI Taxonomy" id="51655"/>
    <lineage>
        <taxon>Eukaryota</taxon>
        <taxon>Metazoa</taxon>
        <taxon>Ecdysozoa</taxon>
        <taxon>Arthropoda</taxon>
        <taxon>Hexapoda</taxon>
        <taxon>Insecta</taxon>
        <taxon>Pterygota</taxon>
        <taxon>Neoptera</taxon>
        <taxon>Endopterygota</taxon>
        <taxon>Lepidoptera</taxon>
        <taxon>Glossata</taxon>
        <taxon>Ditrysia</taxon>
        <taxon>Yponomeutoidea</taxon>
        <taxon>Plutellidae</taxon>
        <taxon>Plutella</taxon>
    </lineage>
</organism>
<gene>
    <name evidence="6" type="ORF">PLXY2_LOCUS7018</name>
</gene>
<evidence type="ECO:0000256" key="2">
    <source>
        <dbReference type="ARBA" id="ARBA00022884"/>
    </source>
</evidence>
<dbReference type="Proteomes" id="UP000653454">
    <property type="component" value="Unassembled WGS sequence"/>
</dbReference>
<dbReference type="InterPro" id="IPR031961">
    <property type="entry name" value="DUF4780"/>
</dbReference>
<dbReference type="SMART" id="SM00360">
    <property type="entry name" value="RRM"/>
    <property type="match status" value="1"/>
</dbReference>
<keyword evidence="1" id="KW-0677">Repeat</keyword>
<sequence length="1268" mass="144331">MSGYSGYNNSTGWDENNSPYDTEEPSEEDNLDHCRLHVKNLPKGLNQQGLEMAFSKYGTLTECFVSTDPKKHYGLVRFETPGEAKQAMMKLNHTEPLRLNISIAYKMKKKMDTQDNARRNNYNNNSNNNNNRRTVNNGHVGTDRDRSYSSRYSTQEMAQGDISISHINDLMDHAEEEDEDVELTLQKLRKMLYRQKLNTSKTAAAPTGLGARCVLPGGRIVVNNDPNSSRRLKAKVRWANNLDSSGDYDGNYAACGGDTKERDSRARKRYEDSADGSSTPSTCVVESDVTKYHKVQDKSKDQLVKTGHVARNDVTVDLKNDFDDTDSENDETDRLIELRAVDYLGIVDDDSKIVVALDGYPKTKMGLRHLELFRKNVDSILDMQLKAGLLKKTPVFLDYYLSRGAIVCICKDFATKEWLVRICPGLQERIGFNVMLLSSKCKRMCLALLRIPKSSWPATAKDVFLLLQYFNPLLKTKSWKIYSQKLVDDIEITKFLVDRVSGEIIRGMGFYNIIDYGQIEFELCGYSEIYYDCLVFDDEIHSIQSRVKLLNELRSAGVTPVSSNVNLQKDVAVQHNGFSSDESSDTEDEIKTIHYSKVFNPTETIQSVTLDECKNTDKNGNDLKENIQPDNVIIKMVDSEHPDYKNSVVSWSGDANLSSDEENEDNAKKTKCSDSNCEEKNEPDTSKNTESEASESVYRSTLSINSNATIESNRGMSYHRRTNYLDVEDELKIAVVLEGYPQNKLEGIHVRRFKYLFNEYVHKDMKRFNNLIIPKFQDFYLSNGAVIYICDSLETKDYLTETLPKFVNATGLRLEFKDLQSLVRYTRLVMRLPKDLANIESLDILLKLQEDYPALKLEDWKFYSNAIGKQKRQFGVDPASLAIIRSPDFKPMYKGENLEFRIIDRQKRDSVSKSLVDSPAEQDVCNNNDSDQVDSEANLLKDKVIDTMHVPIDTNITKVPLAKTRSNHYCDLIADDLKLYVGPADYPDSRIYETMFLAVRRSIENLVFRYISEGAMSEDDIPKFHDMYLFDGVIFVICANVATRAWIAEALPEVSASVRIQLKATEYRGPVGIVNMSVETDKSSDEVIQILQRENPRLRTHFWRKISTAKSEGKLDVVLQIDKCSAQVISSSNFNSHVGINKAVSFQLGSLKSKVKPKASLEELTKKLTTNVTPKSSKGTFKSRAKFTIRAPNSTSYQEVTDVLKKEFPGLKTESWKVLLEKENDIFKLIDLEIDNESSTLMKRKNYEDTFDLFTDDDELVQCNLLGH</sequence>
<comment type="caution">
    <text evidence="6">The sequence shown here is derived from an EMBL/GenBank/DDBJ whole genome shotgun (WGS) entry which is preliminary data.</text>
</comment>
<reference evidence="6" key="1">
    <citation type="submission" date="2020-11" db="EMBL/GenBank/DDBJ databases">
        <authorList>
            <person name="Whiteford S."/>
        </authorList>
    </citation>
    <scope>NUCLEOTIDE SEQUENCE</scope>
</reference>
<evidence type="ECO:0000256" key="1">
    <source>
        <dbReference type="ARBA" id="ARBA00022737"/>
    </source>
</evidence>
<dbReference type="Pfam" id="PF00076">
    <property type="entry name" value="RRM_1"/>
    <property type="match status" value="1"/>
</dbReference>
<keyword evidence="2 3" id="KW-0694">RNA-binding</keyword>
<keyword evidence="7" id="KW-1185">Reference proteome</keyword>
<evidence type="ECO:0000313" key="7">
    <source>
        <dbReference type="Proteomes" id="UP000653454"/>
    </source>
</evidence>
<feature type="domain" description="RRM" evidence="5">
    <location>
        <begin position="34"/>
        <end position="104"/>
    </location>
</feature>
<feature type="compositionally biased region" description="Acidic residues" evidence="4">
    <location>
        <begin position="21"/>
        <end position="30"/>
    </location>
</feature>
<dbReference type="EMBL" id="CAJHNJ030000023">
    <property type="protein sequence ID" value="CAG9120148.1"/>
    <property type="molecule type" value="Genomic_DNA"/>
</dbReference>
<dbReference type="InterPro" id="IPR035979">
    <property type="entry name" value="RBD_domain_sf"/>
</dbReference>
<dbReference type="SUPFAM" id="SSF54928">
    <property type="entry name" value="RNA-binding domain, RBD"/>
    <property type="match status" value="1"/>
</dbReference>
<dbReference type="Pfam" id="PF16012">
    <property type="entry name" value="DUF4780"/>
    <property type="match status" value="3"/>
</dbReference>
<evidence type="ECO:0000313" key="6">
    <source>
        <dbReference type="EMBL" id="CAG9120148.1"/>
    </source>
</evidence>
<feature type="compositionally biased region" description="Basic and acidic residues" evidence="4">
    <location>
        <begin position="258"/>
        <end position="272"/>
    </location>
</feature>
<evidence type="ECO:0000259" key="5">
    <source>
        <dbReference type="PROSITE" id="PS50102"/>
    </source>
</evidence>
<dbReference type="PANTHER" id="PTHR24012">
    <property type="entry name" value="RNA BINDING PROTEIN"/>
    <property type="match status" value="1"/>
</dbReference>
<feature type="region of interest" description="Disordered" evidence="4">
    <location>
        <begin position="645"/>
        <end position="699"/>
    </location>
</feature>
<evidence type="ECO:0000256" key="4">
    <source>
        <dbReference type="SAM" id="MobiDB-lite"/>
    </source>
</evidence>
<feature type="compositionally biased region" description="Basic and acidic residues" evidence="4">
    <location>
        <begin position="665"/>
        <end position="690"/>
    </location>
</feature>
<name>A0A8S4F004_PLUXY</name>
<dbReference type="InterPro" id="IPR000504">
    <property type="entry name" value="RRM_dom"/>
</dbReference>
<dbReference type="CDD" id="cd00590">
    <property type="entry name" value="RRM_SF"/>
    <property type="match status" value="1"/>
</dbReference>
<feature type="compositionally biased region" description="Low complexity" evidence="4">
    <location>
        <begin position="119"/>
        <end position="137"/>
    </location>
</feature>
<protein>
    <submittedName>
        <fullName evidence="6">(diamondback moth) hypothetical protein</fullName>
    </submittedName>
</protein>
<dbReference type="GO" id="GO:0003723">
    <property type="term" value="F:RNA binding"/>
    <property type="evidence" value="ECO:0007669"/>
    <property type="project" value="UniProtKB-UniRule"/>
</dbReference>
<dbReference type="Gene3D" id="3.30.70.330">
    <property type="match status" value="1"/>
</dbReference>
<evidence type="ECO:0000256" key="3">
    <source>
        <dbReference type="PROSITE-ProRule" id="PRU00176"/>
    </source>
</evidence>
<feature type="region of interest" description="Disordered" evidence="4">
    <location>
        <begin position="110"/>
        <end position="149"/>
    </location>
</feature>
<feature type="region of interest" description="Disordered" evidence="4">
    <location>
        <begin position="1"/>
        <end position="30"/>
    </location>
</feature>
<feature type="region of interest" description="Disordered" evidence="4">
    <location>
        <begin position="249"/>
        <end position="282"/>
    </location>
</feature>
<feature type="compositionally biased region" description="Polar residues" evidence="4">
    <location>
        <begin position="647"/>
        <end position="658"/>
    </location>
</feature>
<accession>A0A8S4F004</accession>
<dbReference type="AlphaFoldDB" id="A0A8S4F004"/>
<proteinExistence type="predicted"/>
<dbReference type="InterPro" id="IPR012677">
    <property type="entry name" value="Nucleotide-bd_a/b_plait_sf"/>
</dbReference>
<feature type="compositionally biased region" description="Polar residues" evidence="4">
    <location>
        <begin position="1"/>
        <end position="20"/>
    </location>
</feature>
<dbReference type="PROSITE" id="PS50102">
    <property type="entry name" value="RRM"/>
    <property type="match status" value="1"/>
</dbReference>